<dbReference type="RefSeq" id="WP_012791918.1">
    <property type="nucleotide sequence ID" value="NC_013132.1"/>
</dbReference>
<dbReference type="InterPro" id="IPR036291">
    <property type="entry name" value="NAD(P)-bd_dom_sf"/>
</dbReference>
<dbReference type="Proteomes" id="UP000002215">
    <property type="component" value="Chromosome"/>
</dbReference>
<dbReference type="InterPro" id="IPR020904">
    <property type="entry name" value="Sc_DH/Rdtase_CS"/>
</dbReference>
<dbReference type="OrthoDB" id="9788235at2"/>
<gene>
    <name evidence="3" type="ordered locus">Cpin_4301</name>
</gene>
<reference evidence="4" key="1">
    <citation type="submission" date="2009-08" db="EMBL/GenBank/DDBJ databases">
        <title>The complete genome of Chitinophaga pinensis DSM 2588.</title>
        <authorList>
            <consortium name="US DOE Joint Genome Institute (JGI-PGF)"/>
            <person name="Lucas S."/>
            <person name="Copeland A."/>
            <person name="Lapidus A."/>
            <person name="Glavina del Rio T."/>
            <person name="Dalin E."/>
            <person name="Tice H."/>
            <person name="Bruce D."/>
            <person name="Goodwin L."/>
            <person name="Pitluck S."/>
            <person name="Kyrpides N."/>
            <person name="Mavromatis K."/>
            <person name="Ivanova N."/>
            <person name="Mikhailova N."/>
            <person name="Sims D."/>
            <person name="Meinche L."/>
            <person name="Brettin T."/>
            <person name="Detter J.C."/>
            <person name="Han C."/>
            <person name="Larimer F."/>
            <person name="Land M."/>
            <person name="Hauser L."/>
            <person name="Markowitz V."/>
            <person name="Cheng J.-F."/>
            <person name="Hugenholtz P."/>
            <person name="Woyke T."/>
            <person name="Wu D."/>
            <person name="Spring S."/>
            <person name="Klenk H.-P."/>
            <person name="Eisen J.A."/>
        </authorList>
    </citation>
    <scope>NUCLEOTIDE SEQUENCE [LARGE SCALE GENOMIC DNA]</scope>
    <source>
        <strain evidence="4">ATCC 43595 / DSM 2588 / LMG 13176 / NBRC 15968 / NCIMB 11800 / UQM 2034</strain>
    </source>
</reference>
<dbReference type="Pfam" id="PF13561">
    <property type="entry name" value="adh_short_C2"/>
    <property type="match status" value="1"/>
</dbReference>
<dbReference type="NCBIfam" id="NF005559">
    <property type="entry name" value="PRK07231.1"/>
    <property type="match status" value="1"/>
</dbReference>
<comment type="similarity">
    <text evidence="1">Belongs to the short-chain dehydrogenases/reductases (SDR) family.</text>
</comment>
<accession>A0A979G6Q4</accession>
<dbReference type="SUPFAM" id="SSF51735">
    <property type="entry name" value="NAD(P)-binding Rossmann-fold domains"/>
    <property type="match status" value="1"/>
</dbReference>
<dbReference type="PANTHER" id="PTHR43639">
    <property type="entry name" value="OXIDOREDUCTASE, SHORT-CHAIN DEHYDROGENASE/REDUCTASE FAMILY (AFU_ORTHOLOGUE AFUA_5G02870)"/>
    <property type="match status" value="1"/>
</dbReference>
<protein>
    <submittedName>
        <fullName evidence="3">Short-chain dehydrogenase/reductase SDR</fullName>
    </submittedName>
</protein>
<sequence length="249" mass="25907">MKRLANKVAIVTGASKGIGAAIAQKLAAEGASVVVNYANAKTDAENVVSLITDNGGQAIALQGDVSKSADIDQLFAQTVQHYGGVDILVNNAGIYQWGALEEVTEEGFQRQFNINVLGVLLASKAAARNFPETGGSIINIGSAISSNQPPGSAIYTATKSAVDSITRVLSKELGARKIRVNSINPGMVDTEGARTAGFIGSEMETFMVNNTPLQRVGVPEDVALVAAFLSSEESRWLTGEVILASGGVR</sequence>
<reference evidence="3 4" key="2">
    <citation type="journal article" date="2010" name="Stand. Genomic Sci.">
        <title>Complete genome sequence of Chitinophaga pinensis type strain (UQM 2034).</title>
        <authorList>
            <person name="Glavina Del Rio T."/>
            <person name="Abt B."/>
            <person name="Spring S."/>
            <person name="Lapidus A."/>
            <person name="Nolan M."/>
            <person name="Tice H."/>
            <person name="Copeland A."/>
            <person name="Cheng J.F."/>
            <person name="Chen F."/>
            <person name="Bruce D."/>
            <person name="Goodwin L."/>
            <person name="Pitluck S."/>
            <person name="Ivanova N."/>
            <person name="Mavromatis K."/>
            <person name="Mikhailova N."/>
            <person name="Pati A."/>
            <person name="Chen A."/>
            <person name="Palaniappan K."/>
            <person name="Land M."/>
            <person name="Hauser L."/>
            <person name="Chang Y.J."/>
            <person name="Jeffries C.D."/>
            <person name="Chain P."/>
            <person name="Saunders E."/>
            <person name="Detter J.C."/>
            <person name="Brettin T."/>
            <person name="Rohde M."/>
            <person name="Goker M."/>
            <person name="Bristow J."/>
            <person name="Eisen J.A."/>
            <person name="Markowitz V."/>
            <person name="Hugenholtz P."/>
            <person name="Kyrpides N.C."/>
            <person name="Klenk H.P."/>
            <person name="Lucas S."/>
        </authorList>
    </citation>
    <scope>NUCLEOTIDE SEQUENCE [LARGE SCALE GENOMIC DNA]</scope>
    <source>
        <strain evidence="4">ATCC 43595 / DSM 2588 / LMG 13176 / NBRC 15968 / NCIMB 11800 / UQM 2034</strain>
    </source>
</reference>
<dbReference type="KEGG" id="cpi:Cpin_4301"/>
<evidence type="ECO:0000313" key="3">
    <source>
        <dbReference type="EMBL" id="ACU61750.1"/>
    </source>
</evidence>
<evidence type="ECO:0000256" key="1">
    <source>
        <dbReference type="ARBA" id="ARBA00006484"/>
    </source>
</evidence>
<dbReference type="PRINTS" id="PR00080">
    <property type="entry name" value="SDRFAMILY"/>
</dbReference>
<proteinExistence type="inferred from homology"/>
<dbReference type="PRINTS" id="PR00081">
    <property type="entry name" value="GDHRDH"/>
</dbReference>
<dbReference type="Gene3D" id="3.40.50.720">
    <property type="entry name" value="NAD(P)-binding Rossmann-like Domain"/>
    <property type="match status" value="1"/>
</dbReference>
<dbReference type="PANTHER" id="PTHR43639:SF1">
    <property type="entry name" value="SHORT-CHAIN DEHYDROGENASE_REDUCTASE FAMILY PROTEIN"/>
    <property type="match status" value="1"/>
</dbReference>
<dbReference type="GO" id="GO:0016491">
    <property type="term" value="F:oxidoreductase activity"/>
    <property type="evidence" value="ECO:0007669"/>
    <property type="project" value="UniProtKB-KW"/>
</dbReference>
<evidence type="ECO:0000313" key="4">
    <source>
        <dbReference type="Proteomes" id="UP000002215"/>
    </source>
</evidence>
<organism evidence="3 4">
    <name type="scientific">Chitinophaga pinensis (strain ATCC 43595 / DSM 2588 / LMG 13176 / NBRC 15968 / NCIMB 11800 / UQM 2034)</name>
    <dbReference type="NCBI Taxonomy" id="485918"/>
    <lineage>
        <taxon>Bacteria</taxon>
        <taxon>Pseudomonadati</taxon>
        <taxon>Bacteroidota</taxon>
        <taxon>Chitinophagia</taxon>
        <taxon>Chitinophagales</taxon>
        <taxon>Chitinophagaceae</taxon>
        <taxon>Chitinophaga</taxon>
    </lineage>
</organism>
<dbReference type="AlphaFoldDB" id="A0A979G6Q4"/>
<dbReference type="EMBL" id="CP001699">
    <property type="protein sequence ID" value="ACU61750.1"/>
    <property type="molecule type" value="Genomic_DNA"/>
</dbReference>
<keyword evidence="2" id="KW-0560">Oxidoreductase</keyword>
<dbReference type="InterPro" id="IPR002347">
    <property type="entry name" value="SDR_fam"/>
</dbReference>
<evidence type="ECO:0000256" key="2">
    <source>
        <dbReference type="ARBA" id="ARBA00023002"/>
    </source>
</evidence>
<dbReference type="FunFam" id="3.40.50.720:FF:000084">
    <property type="entry name" value="Short-chain dehydrogenase reductase"/>
    <property type="match status" value="1"/>
</dbReference>
<dbReference type="PROSITE" id="PS00061">
    <property type="entry name" value="ADH_SHORT"/>
    <property type="match status" value="1"/>
</dbReference>
<name>A0A979G6Q4_CHIPD</name>